<organism evidence="1 2">
    <name type="scientific">Neurospora hispaniola</name>
    <dbReference type="NCBI Taxonomy" id="588809"/>
    <lineage>
        <taxon>Eukaryota</taxon>
        <taxon>Fungi</taxon>
        <taxon>Dikarya</taxon>
        <taxon>Ascomycota</taxon>
        <taxon>Pezizomycotina</taxon>
        <taxon>Sordariomycetes</taxon>
        <taxon>Sordariomycetidae</taxon>
        <taxon>Sordariales</taxon>
        <taxon>Sordariaceae</taxon>
        <taxon>Neurospora</taxon>
    </lineage>
</organism>
<dbReference type="RefSeq" id="XP_062692763.1">
    <property type="nucleotide sequence ID" value="XM_062834864.1"/>
</dbReference>
<protein>
    <submittedName>
        <fullName evidence="1">Uncharacterized protein</fullName>
    </submittedName>
</protein>
<dbReference type="GeneID" id="87872486"/>
<name>A0AAJ0MRB8_9PEZI</name>
<feature type="non-terminal residue" evidence="1">
    <location>
        <position position="1"/>
    </location>
</feature>
<keyword evidence="2" id="KW-1185">Reference proteome</keyword>
<evidence type="ECO:0000313" key="1">
    <source>
        <dbReference type="EMBL" id="KAK3492305.1"/>
    </source>
</evidence>
<reference evidence="1 2" key="1">
    <citation type="journal article" date="2023" name="Mol. Phylogenet. Evol.">
        <title>Genome-scale phylogeny and comparative genomics of the fungal order Sordariales.</title>
        <authorList>
            <person name="Hensen N."/>
            <person name="Bonometti L."/>
            <person name="Westerberg I."/>
            <person name="Brannstrom I.O."/>
            <person name="Guillou S."/>
            <person name="Cros-Aarteil S."/>
            <person name="Calhoun S."/>
            <person name="Haridas S."/>
            <person name="Kuo A."/>
            <person name="Mondo S."/>
            <person name="Pangilinan J."/>
            <person name="Riley R."/>
            <person name="LaButti K."/>
            <person name="Andreopoulos B."/>
            <person name="Lipzen A."/>
            <person name="Chen C."/>
            <person name="Yan M."/>
            <person name="Daum C."/>
            <person name="Ng V."/>
            <person name="Clum A."/>
            <person name="Steindorff A."/>
            <person name="Ohm R.A."/>
            <person name="Martin F."/>
            <person name="Silar P."/>
            <person name="Natvig D.O."/>
            <person name="Lalanne C."/>
            <person name="Gautier V."/>
            <person name="Ament-Velasquez S.L."/>
            <person name="Kruys A."/>
            <person name="Hutchinson M.I."/>
            <person name="Powell A.J."/>
            <person name="Barry K."/>
            <person name="Miller A.N."/>
            <person name="Grigoriev I.V."/>
            <person name="Debuchy R."/>
            <person name="Gladieux P."/>
            <person name="Hiltunen Thoren M."/>
            <person name="Johannesson H."/>
        </authorList>
    </citation>
    <scope>NUCLEOTIDE SEQUENCE [LARGE SCALE GENOMIC DNA]</scope>
    <source>
        <strain evidence="1 2">FGSC 10403</strain>
    </source>
</reference>
<comment type="caution">
    <text evidence="1">The sequence shown here is derived from an EMBL/GenBank/DDBJ whole genome shotgun (WGS) entry which is preliminary data.</text>
</comment>
<dbReference type="AlphaFoldDB" id="A0AAJ0MRB8"/>
<dbReference type="EMBL" id="JAULSX010000004">
    <property type="protein sequence ID" value="KAK3492305.1"/>
    <property type="molecule type" value="Genomic_DNA"/>
</dbReference>
<evidence type="ECO:0000313" key="2">
    <source>
        <dbReference type="Proteomes" id="UP001285908"/>
    </source>
</evidence>
<gene>
    <name evidence="1" type="ORF">B0T23DRAFT_315545</name>
</gene>
<sequence>FKVIRRVGNFAFELELPLNIKAIHLIISIVYLKLTFRKENPFGRIPPPPGLVEDS</sequence>
<proteinExistence type="predicted"/>
<accession>A0AAJ0MRB8</accession>
<dbReference type="Proteomes" id="UP001285908">
    <property type="component" value="Unassembled WGS sequence"/>
</dbReference>